<comment type="caution">
    <text evidence="1">The sequence shown here is derived from an EMBL/GenBank/DDBJ whole genome shotgun (WGS) entry which is preliminary data.</text>
</comment>
<sequence>MTLTIHLASQEGRQFYWLPSSKQRLARFSIYFSMFHNFVSIFLLCRSKLEPPKHRQLLLFARSQHQQMSISVAHIPFRRLPLSQALVSSLLFVCLYLMTFGSHRGQFLLHGFLPVFASEQKRLKWTCRIDFQASRNDQLLIGC</sequence>
<reference evidence="1 2" key="1">
    <citation type="submission" date="2012-05" db="EMBL/GenBank/DDBJ databases">
        <title>Recombination and specialization in a pathogen metapopulation.</title>
        <authorList>
            <person name="Gardiner A."/>
            <person name="Kemen E."/>
            <person name="Schultz-Larsen T."/>
            <person name="MacLean D."/>
            <person name="Van Oosterhout C."/>
            <person name="Jones J.D.G."/>
        </authorList>
    </citation>
    <scope>NUCLEOTIDE SEQUENCE [LARGE SCALE GENOMIC DNA]</scope>
    <source>
        <strain evidence="1 2">Ac Nc2</strain>
    </source>
</reference>
<dbReference type="EMBL" id="CAIX01000043">
    <property type="protein sequence ID" value="CCI43073.1"/>
    <property type="molecule type" value="Genomic_DNA"/>
</dbReference>
<evidence type="ECO:0000313" key="2">
    <source>
        <dbReference type="Proteomes" id="UP000053237"/>
    </source>
</evidence>
<organism evidence="1 2">
    <name type="scientific">Albugo candida</name>
    <dbReference type="NCBI Taxonomy" id="65357"/>
    <lineage>
        <taxon>Eukaryota</taxon>
        <taxon>Sar</taxon>
        <taxon>Stramenopiles</taxon>
        <taxon>Oomycota</taxon>
        <taxon>Peronosporomycetes</taxon>
        <taxon>Albuginales</taxon>
        <taxon>Albuginaceae</taxon>
        <taxon>Albugo</taxon>
    </lineage>
</organism>
<dbReference type="AlphaFoldDB" id="A0A024G8J3"/>
<dbReference type="InParanoid" id="A0A024G8J3"/>
<protein>
    <submittedName>
        <fullName evidence="1">Uncharacterized protein</fullName>
    </submittedName>
</protein>
<proteinExistence type="predicted"/>
<dbReference type="Proteomes" id="UP000053237">
    <property type="component" value="Unassembled WGS sequence"/>
</dbReference>
<accession>A0A024G8J3</accession>
<name>A0A024G8J3_9STRA</name>
<evidence type="ECO:0000313" key="1">
    <source>
        <dbReference type="EMBL" id="CCI43073.1"/>
    </source>
</evidence>
<keyword evidence="2" id="KW-1185">Reference proteome</keyword>
<gene>
    <name evidence="1" type="ORF">BN9_038570</name>
</gene>